<evidence type="ECO:0000313" key="3">
    <source>
        <dbReference type="WBParaSite" id="PSAMB.scaffold11840size3102.g34439.t1"/>
    </source>
</evidence>
<dbReference type="PROSITE" id="PS00108">
    <property type="entry name" value="PROTEIN_KINASE_ST"/>
    <property type="match status" value="1"/>
</dbReference>
<dbReference type="Pfam" id="PF07714">
    <property type="entry name" value="PK_Tyr_Ser-Thr"/>
    <property type="match status" value="1"/>
</dbReference>
<evidence type="ECO:0000259" key="1">
    <source>
        <dbReference type="PROSITE" id="PS50011"/>
    </source>
</evidence>
<dbReference type="WBParaSite" id="PSAMB.scaffold11840size3102.g34439.t1">
    <property type="protein sequence ID" value="PSAMB.scaffold11840size3102.g34439.t1"/>
    <property type="gene ID" value="PSAMB.scaffold11840size3102.g34439"/>
</dbReference>
<dbReference type="PANTHER" id="PTHR44329:SF262">
    <property type="entry name" value="RAF HOMOLOG SERINE_THREONINE-PROTEIN KINASE RAF"/>
    <property type="match status" value="1"/>
</dbReference>
<dbReference type="SMART" id="SM00220">
    <property type="entry name" value="S_TKc"/>
    <property type="match status" value="1"/>
</dbReference>
<reference evidence="3" key="1">
    <citation type="submission" date="2022-11" db="UniProtKB">
        <authorList>
            <consortium name="WormBaseParasite"/>
        </authorList>
    </citation>
    <scope>IDENTIFICATION</scope>
</reference>
<dbReference type="SUPFAM" id="SSF56112">
    <property type="entry name" value="Protein kinase-like (PK-like)"/>
    <property type="match status" value="1"/>
</dbReference>
<organism evidence="2 3">
    <name type="scientific">Plectus sambesii</name>
    <dbReference type="NCBI Taxonomy" id="2011161"/>
    <lineage>
        <taxon>Eukaryota</taxon>
        <taxon>Metazoa</taxon>
        <taxon>Ecdysozoa</taxon>
        <taxon>Nematoda</taxon>
        <taxon>Chromadorea</taxon>
        <taxon>Plectida</taxon>
        <taxon>Plectina</taxon>
        <taxon>Plectoidea</taxon>
        <taxon>Plectidae</taxon>
        <taxon>Plectus</taxon>
    </lineage>
</organism>
<dbReference type="GO" id="GO:0004709">
    <property type="term" value="F:MAP kinase kinase kinase activity"/>
    <property type="evidence" value="ECO:0007669"/>
    <property type="project" value="TreeGrafter"/>
</dbReference>
<accession>A0A914URM8</accession>
<dbReference type="PANTHER" id="PTHR44329">
    <property type="entry name" value="SERINE/THREONINE-PROTEIN KINASE TNNI3K-RELATED"/>
    <property type="match status" value="1"/>
</dbReference>
<dbReference type="InterPro" id="IPR008271">
    <property type="entry name" value="Ser/Thr_kinase_AS"/>
</dbReference>
<sequence>MGWIREPDLAIVTQWCEGSSLYRHIHVDEPRTDFTMYNIIDISKQTAQGMDYLHSKNIIHRDLKSNNIFLTDDWTVKIGDFGLATVKTRWSGSQQSQQPTGSILWMAPEVIRMQDVNPYSAQSDVYSFGMCLYELVAGLLPYTHVNNRDQILFMVGRGYLRPDLTKIRPDTPRTLCTLLDRCICFKREDRMEFKQVLNALETISQNLPKLKRSTSEPLLYRTHLQSDDFLYPLASPKTPINVTTNFPLFTAGNSLLMDNQ</sequence>
<protein>
    <submittedName>
        <fullName evidence="3">Protein kinase domain-containing protein</fullName>
    </submittedName>
</protein>
<dbReference type="InterPro" id="IPR000719">
    <property type="entry name" value="Prot_kinase_dom"/>
</dbReference>
<dbReference type="PROSITE" id="PS50011">
    <property type="entry name" value="PROTEIN_KINASE_DOM"/>
    <property type="match status" value="1"/>
</dbReference>
<dbReference type="AlphaFoldDB" id="A0A914URM8"/>
<dbReference type="Gene3D" id="1.10.510.10">
    <property type="entry name" value="Transferase(Phosphotransferase) domain 1"/>
    <property type="match status" value="1"/>
</dbReference>
<dbReference type="GO" id="GO:0005524">
    <property type="term" value="F:ATP binding"/>
    <property type="evidence" value="ECO:0007669"/>
    <property type="project" value="InterPro"/>
</dbReference>
<feature type="domain" description="Protein kinase" evidence="1">
    <location>
        <begin position="1"/>
        <end position="203"/>
    </location>
</feature>
<dbReference type="InterPro" id="IPR001245">
    <property type="entry name" value="Ser-Thr/Tyr_kinase_cat_dom"/>
</dbReference>
<evidence type="ECO:0000313" key="2">
    <source>
        <dbReference type="Proteomes" id="UP000887566"/>
    </source>
</evidence>
<dbReference type="InterPro" id="IPR051681">
    <property type="entry name" value="Ser/Thr_Kinases-Pseudokinases"/>
</dbReference>
<dbReference type="GO" id="GO:0006950">
    <property type="term" value="P:response to stress"/>
    <property type="evidence" value="ECO:0007669"/>
    <property type="project" value="UniProtKB-ARBA"/>
</dbReference>
<dbReference type="InterPro" id="IPR011009">
    <property type="entry name" value="Kinase-like_dom_sf"/>
</dbReference>
<dbReference type="Proteomes" id="UP000887566">
    <property type="component" value="Unplaced"/>
</dbReference>
<proteinExistence type="predicted"/>
<keyword evidence="2" id="KW-1185">Reference proteome</keyword>
<name>A0A914URM8_9BILA</name>